<evidence type="ECO:0000259" key="7">
    <source>
        <dbReference type="PROSITE" id="PS51918"/>
    </source>
</evidence>
<dbReference type="GO" id="GO:0051539">
    <property type="term" value="F:4 iron, 4 sulfur cluster binding"/>
    <property type="evidence" value="ECO:0007669"/>
    <property type="project" value="UniProtKB-KW"/>
</dbReference>
<protein>
    <recommendedName>
        <fullName evidence="7">Radical SAM core domain-containing protein</fullName>
    </recommendedName>
</protein>
<dbReference type="UniPathway" id="UPA00782"/>
<feature type="domain" description="Radical SAM core" evidence="7">
    <location>
        <begin position="96"/>
        <end position="325"/>
    </location>
</feature>
<evidence type="ECO:0000256" key="5">
    <source>
        <dbReference type="ARBA" id="ARBA00023004"/>
    </source>
</evidence>
<keyword evidence="3" id="KW-0949">S-adenosyl-L-methionine</keyword>
<evidence type="ECO:0000256" key="3">
    <source>
        <dbReference type="ARBA" id="ARBA00022691"/>
    </source>
</evidence>
<keyword evidence="5" id="KW-0408">Iron</keyword>
<sequence>MQTILPPSGNTIKILGKARSAEHGLRWMHYVLAQPVDGGVLVFHTLTRALLLLTPEEYAAPDTLPDLRDGWFRVPQEMDDMKYADQVRFIRRTMWKEPEHITCYTIFTTTDCNARCFYCYEMGRSRIPMSNETAHKAAAYIAAHCGGEKVHLHWFGGEPLFNKQVIDIICTDLAEKGIVYESMIISNGYLFDGATVEQAVSHWKLKSVQITLDGTEEIYNRSKAFIYKDGKSPYQVVLANIQRLLDAGVSVHIRLNMDEHNADNLMKLAEELHERFGGKGKFSVYSHTLFEFAGSKTHIRAQEERRQLYEKQTQLRQKLEKYGIGQKDALRKDTRLNHCMADGGSSLTILPDGQLGLCEHYTENNLVGHLDSEELDTAMVQSFRECWEQTEDCKTCFYYPECIRLKKCAEYKECFPEMRDEYREMLLGGMLNAYAAWQKKEEADEEKTAPVC</sequence>
<accession>A0A2A7ANT8</accession>
<keyword evidence="2" id="KW-0004">4Fe-4S</keyword>
<organism evidence="8 9">
    <name type="scientific">Faecalibacterium prausnitzii</name>
    <dbReference type="NCBI Taxonomy" id="853"/>
    <lineage>
        <taxon>Bacteria</taxon>
        <taxon>Bacillati</taxon>
        <taxon>Bacillota</taxon>
        <taxon>Clostridia</taxon>
        <taxon>Eubacteriales</taxon>
        <taxon>Oscillospiraceae</taxon>
        <taxon>Faecalibacterium</taxon>
    </lineage>
</organism>
<dbReference type="SFLD" id="SFLDG01067">
    <property type="entry name" value="SPASM/twitch_domain_containing"/>
    <property type="match status" value="1"/>
</dbReference>
<dbReference type="PROSITE" id="PS51918">
    <property type="entry name" value="RADICAL_SAM"/>
    <property type="match status" value="1"/>
</dbReference>
<reference evidence="8 9" key="1">
    <citation type="journal article" date="2017" name="Front. Microbiol.">
        <title>New Insights into the Diversity of the Genus Faecalibacterium.</title>
        <authorList>
            <person name="Benevides L."/>
            <person name="Burman S."/>
            <person name="Martin R."/>
            <person name="Robert V."/>
            <person name="Thomas M."/>
            <person name="Miquel S."/>
            <person name="Chain F."/>
            <person name="Sokol H."/>
            <person name="Bermudez-Humaran L.G."/>
            <person name="Morrison M."/>
            <person name="Langella P."/>
            <person name="Azevedo V.A."/>
            <person name="Chatel J.M."/>
            <person name="Soares S."/>
        </authorList>
    </citation>
    <scope>NUCLEOTIDE SEQUENCE [LARGE SCALE GENOMIC DNA]</scope>
    <source>
        <strain evidence="8 9">CNCM I 4575</strain>
    </source>
</reference>
<evidence type="ECO:0000256" key="1">
    <source>
        <dbReference type="ARBA" id="ARBA00001966"/>
    </source>
</evidence>
<evidence type="ECO:0000313" key="8">
    <source>
        <dbReference type="EMBL" id="PDX80810.1"/>
    </source>
</evidence>
<gene>
    <name evidence="8" type="ORF">CGS58_09915</name>
</gene>
<dbReference type="Pfam" id="PF04055">
    <property type="entry name" value="Radical_SAM"/>
    <property type="match status" value="1"/>
</dbReference>
<dbReference type="PANTHER" id="PTHR43787">
    <property type="entry name" value="FEMO COFACTOR BIOSYNTHESIS PROTEIN NIFB-RELATED"/>
    <property type="match status" value="1"/>
</dbReference>
<dbReference type="RefSeq" id="WP_097839741.1">
    <property type="nucleotide sequence ID" value="NZ_NMTY01000024.1"/>
</dbReference>
<dbReference type="InterPro" id="IPR058240">
    <property type="entry name" value="rSAM_sf"/>
</dbReference>
<dbReference type="GO" id="GO:0046872">
    <property type="term" value="F:metal ion binding"/>
    <property type="evidence" value="ECO:0007669"/>
    <property type="project" value="UniProtKB-KW"/>
</dbReference>
<comment type="cofactor">
    <cofactor evidence="1">
        <name>[4Fe-4S] cluster</name>
        <dbReference type="ChEBI" id="CHEBI:49883"/>
    </cofactor>
</comment>
<dbReference type="SUPFAM" id="SSF102114">
    <property type="entry name" value="Radical SAM enzymes"/>
    <property type="match status" value="1"/>
</dbReference>
<evidence type="ECO:0000256" key="6">
    <source>
        <dbReference type="ARBA" id="ARBA00023014"/>
    </source>
</evidence>
<dbReference type="PANTHER" id="PTHR43787:SF3">
    <property type="entry name" value="ARYLSULFATASE REGULATORY PROTEIN"/>
    <property type="match status" value="1"/>
</dbReference>
<dbReference type="GO" id="GO:0003824">
    <property type="term" value="F:catalytic activity"/>
    <property type="evidence" value="ECO:0007669"/>
    <property type="project" value="InterPro"/>
</dbReference>
<comment type="caution">
    <text evidence="8">The sequence shown here is derived from an EMBL/GenBank/DDBJ whole genome shotgun (WGS) entry which is preliminary data.</text>
</comment>
<dbReference type="InterPro" id="IPR007197">
    <property type="entry name" value="rSAM"/>
</dbReference>
<dbReference type="SFLD" id="SFLDS00029">
    <property type="entry name" value="Radical_SAM"/>
    <property type="match status" value="1"/>
</dbReference>
<evidence type="ECO:0000256" key="2">
    <source>
        <dbReference type="ARBA" id="ARBA00022485"/>
    </source>
</evidence>
<dbReference type="AlphaFoldDB" id="A0A2A7ANT8"/>
<dbReference type="Gene3D" id="3.20.20.70">
    <property type="entry name" value="Aldolase class I"/>
    <property type="match status" value="1"/>
</dbReference>
<evidence type="ECO:0000313" key="9">
    <source>
        <dbReference type="Proteomes" id="UP000220005"/>
    </source>
</evidence>
<name>A0A2A7ANT8_9FIRM</name>
<dbReference type="InterPro" id="IPR013785">
    <property type="entry name" value="Aldolase_TIM"/>
</dbReference>
<keyword evidence="4" id="KW-0479">Metal-binding</keyword>
<evidence type="ECO:0000256" key="4">
    <source>
        <dbReference type="ARBA" id="ARBA00022723"/>
    </source>
</evidence>
<proteinExistence type="predicted"/>
<keyword evidence="6" id="KW-0411">Iron-sulfur</keyword>
<dbReference type="Proteomes" id="UP000220005">
    <property type="component" value="Unassembled WGS sequence"/>
</dbReference>
<dbReference type="CDD" id="cd01335">
    <property type="entry name" value="Radical_SAM"/>
    <property type="match status" value="1"/>
</dbReference>
<dbReference type="EMBL" id="NMTY01000024">
    <property type="protein sequence ID" value="PDX80810.1"/>
    <property type="molecule type" value="Genomic_DNA"/>
</dbReference>